<dbReference type="AlphaFoldDB" id="A0A5C4VTE9"/>
<feature type="transmembrane region" description="Helical" evidence="1">
    <location>
        <begin position="141"/>
        <end position="158"/>
    </location>
</feature>
<feature type="transmembrane region" description="Helical" evidence="1">
    <location>
        <begin position="279"/>
        <end position="297"/>
    </location>
</feature>
<proteinExistence type="predicted"/>
<keyword evidence="1" id="KW-0472">Membrane</keyword>
<sequence length="445" mass="46054">MYGDHWVDRPPLLIWIFRLAGHLGPVDLATAGTVAPGVKLVGATASAAAVILAGVLAARLATPLSRWPQRIVPMLAAALLSSPLLGMPATNGEILAAPFILLGVLCLITALAEPVGGRGLVLAAAAGSAGMAAALVKQNMVDVFVLALILIPLSAGQVPQLGRRVLALGAGAVGTLTVVLASAATRGTSPVALWDAVVVFRIRAGAVIGSEASPATDHRMALVALAFVVSGAAITLLTTAFLAARTAVKEGPRAAPLPVAALAMAAWETLGVAAGGSYWLHYLTGLVPGVVLLACLVHPRGRRRRVVEACLLVTGVACLAAWVHALTAPVDAAIARDGEVARYLRTHADPDDGVVVAFGRPDIVAASGLTSPYAHLWSLPVRVRDADLSELQAVLDSPDAPRWVVVSGHGLASWGIDADRAQASFVRSYRERTAYGDLHVWERRR</sequence>
<reference evidence="2 3" key="1">
    <citation type="journal article" date="2016" name="Int. J. Syst. Evol. Microbiol.">
        <title>Nocardioides albidus sp. nov., an actinobacterium isolated from garden soil.</title>
        <authorList>
            <person name="Singh H."/>
            <person name="Du J."/>
            <person name="Trinh H."/>
            <person name="Won K."/>
            <person name="Yang J.E."/>
            <person name="Yin C."/>
            <person name="Kook M."/>
            <person name="Yi T.H."/>
        </authorList>
    </citation>
    <scope>NUCLEOTIDE SEQUENCE [LARGE SCALE GENOMIC DNA]</scope>
    <source>
        <strain evidence="2 3">CCTCC AB 2015297</strain>
    </source>
</reference>
<feature type="transmembrane region" description="Helical" evidence="1">
    <location>
        <begin position="220"/>
        <end position="243"/>
    </location>
</feature>
<gene>
    <name evidence="2" type="ORF">FHP29_15420</name>
</gene>
<organism evidence="2 3">
    <name type="scientific">Nocardioides albidus</name>
    <dbReference type="NCBI Taxonomy" id="1517589"/>
    <lineage>
        <taxon>Bacteria</taxon>
        <taxon>Bacillati</taxon>
        <taxon>Actinomycetota</taxon>
        <taxon>Actinomycetes</taxon>
        <taxon>Propionibacteriales</taxon>
        <taxon>Nocardioidaceae</taxon>
        <taxon>Nocardioides</taxon>
    </lineage>
</organism>
<feature type="transmembrane region" description="Helical" evidence="1">
    <location>
        <begin position="309"/>
        <end position="327"/>
    </location>
</feature>
<feature type="transmembrane region" description="Helical" evidence="1">
    <location>
        <begin position="40"/>
        <end position="59"/>
    </location>
</feature>
<dbReference type="Proteomes" id="UP000313231">
    <property type="component" value="Unassembled WGS sequence"/>
</dbReference>
<feature type="transmembrane region" description="Helical" evidence="1">
    <location>
        <begin position="255"/>
        <end position="273"/>
    </location>
</feature>
<feature type="transmembrane region" description="Helical" evidence="1">
    <location>
        <begin position="95"/>
        <end position="112"/>
    </location>
</feature>
<evidence type="ECO:0000256" key="1">
    <source>
        <dbReference type="SAM" id="Phobius"/>
    </source>
</evidence>
<protein>
    <recommendedName>
        <fullName evidence="4">Glycosyltransferase RgtA/B/C/D-like domain-containing protein</fullName>
    </recommendedName>
</protein>
<dbReference type="OrthoDB" id="3778591at2"/>
<feature type="transmembrane region" description="Helical" evidence="1">
    <location>
        <begin position="165"/>
        <end position="184"/>
    </location>
</feature>
<keyword evidence="1" id="KW-0812">Transmembrane</keyword>
<comment type="caution">
    <text evidence="2">The sequence shown here is derived from an EMBL/GenBank/DDBJ whole genome shotgun (WGS) entry which is preliminary data.</text>
</comment>
<dbReference type="EMBL" id="VDMP01000025">
    <property type="protein sequence ID" value="TNM38715.1"/>
    <property type="molecule type" value="Genomic_DNA"/>
</dbReference>
<evidence type="ECO:0000313" key="2">
    <source>
        <dbReference type="EMBL" id="TNM38715.1"/>
    </source>
</evidence>
<evidence type="ECO:0000313" key="3">
    <source>
        <dbReference type="Proteomes" id="UP000313231"/>
    </source>
</evidence>
<evidence type="ECO:0008006" key="4">
    <source>
        <dbReference type="Google" id="ProtNLM"/>
    </source>
</evidence>
<keyword evidence="3" id="KW-1185">Reference proteome</keyword>
<accession>A0A5C4VTE9</accession>
<keyword evidence="1" id="KW-1133">Transmembrane helix</keyword>
<name>A0A5C4VTE9_9ACTN</name>